<accession>A0AAX2EJV6</accession>
<dbReference type="RefSeq" id="WP_093881567.1">
    <property type="nucleotide sequence ID" value="NZ_FOCD01000006.1"/>
</dbReference>
<gene>
    <name evidence="1" type="ORF">SAMN04489762_3469</name>
</gene>
<dbReference type="AlphaFoldDB" id="A0AAX2EJV6"/>
<comment type="caution">
    <text evidence="1">The sequence shown here is derived from an EMBL/GenBank/DDBJ whole genome shotgun (WGS) entry which is preliminary data.</text>
</comment>
<dbReference type="Proteomes" id="UP000199735">
    <property type="component" value="Unassembled WGS sequence"/>
</dbReference>
<organism evidence="1 2">
    <name type="scientific">Terribacillus saccharophilus</name>
    <dbReference type="NCBI Taxonomy" id="361277"/>
    <lineage>
        <taxon>Bacteria</taxon>
        <taxon>Bacillati</taxon>
        <taxon>Bacillota</taxon>
        <taxon>Bacilli</taxon>
        <taxon>Bacillales</taxon>
        <taxon>Bacillaceae</taxon>
        <taxon>Terribacillus</taxon>
    </lineage>
</organism>
<dbReference type="EMBL" id="FOCD01000006">
    <property type="protein sequence ID" value="SEO09205.1"/>
    <property type="molecule type" value="Genomic_DNA"/>
</dbReference>
<sequence length="238" mass="28166">MNKLETLRQFLKENIDDFEPSSSIGTSFSNPDFNLLPRDFMSFAKTELEKMKASENNLIHILNCLSHLKRAIDCQIDVFLHQLNLYNIIRKKNLKIDKKLEFLKNIGIIESSSISRLNAIRNKMEHHYKIPDIIEIEVYYDLVNAVVSLIESNIFIFLYNCEVQIELMNGYYKWFNLEYRFNQPGMVFKVSHEDKNRDFSITVNVSEQLEFAYYIKTLLILGRLGFQNNDVIREELFL</sequence>
<evidence type="ECO:0000313" key="2">
    <source>
        <dbReference type="Proteomes" id="UP000199735"/>
    </source>
</evidence>
<proteinExistence type="predicted"/>
<evidence type="ECO:0000313" key="1">
    <source>
        <dbReference type="EMBL" id="SEO09205.1"/>
    </source>
</evidence>
<name>A0AAX2EJV6_9BACI</name>
<evidence type="ECO:0008006" key="3">
    <source>
        <dbReference type="Google" id="ProtNLM"/>
    </source>
</evidence>
<reference evidence="1 2" key="1">
    <citation type="submission" date="2016-10" db="EMBL/GenBank/DDBJ databases">
        <authorList>
            <person name="Varghese N."/>
            <person name="Submissions S."/>
        </authorList>
    </citation>
    <scope>NUCLEOTIDE SEQUENCE [LARGE SCALE GENOMIC DNA]</scope>
    <source>
        <strain evidence="1 2">DSM 21619</strain>
    </source>
</reference>
<protein>
    <recommendedName>
        <fullName evidence="3">DUF4145 domain-containing protein</fullName>
    </recommendedName>
</protein>